<evidence type="ECO:0000256" key="6">
    <source>
        <dbReference type="RuleBase" id="RU361156"/>
    </source>
</evidence>
<dbReference type="PROSITE" id="PS00131">
    <property type="entry name" value="CARBOXYPEPT_SER_SER"/>
    <property type="match status" value="1"/>
</dbReference>
<dbReference type="GeneID" id="27358468"/>
<organism evidence="7 8">
    <name type="scientific">Exophiala oligosperma</name>
    <dbReference type="NCBI Taxonomy" id="215243"/>
    <lineage>
        <taxon>Eukaryota</taxon>
        <taxon>Fungi</taxon>
        <taxon>Dikarya</taxon>
        <taxon>Ascomycota</taxon>
        <taxon>Pezizomycotina</taxon>
        <taxon>Eurotiomycetes</taxon>
        <taxon>Chaetothyriomycetidae</taxon>
        <taxon>Chaetothyriales</taxon>
        <taxon>Herpotrichiellaceae</taxon>
        <taxon>Exophiala</taxon>
    </lineage>
</organism>
<dbReference type="EMBL" id="KN847336">
    <property type="protein sequence ID" value="KIW42890.1"/>
    <property type="molecule type" value="Genomic_DNA"/>
</dbReference>
<dbReference type="PANTHER" id="PTHR11802:SF479">
    <property type="entry name" value="CARBOXYPEPTIDASE"/>
    <property type="match status" value="1"/>
</dbReference>
<dbReference type="OrthoDB" id="443318at2759"/>
<keyword evidence="2 6" id="KW-0121">Carboxypeptidase</keyword>
<dbReference type="RefSeq" id="XP_016263106.1">
    <property type="nucleotide sequence ID" value="XM_016407502.1"/>
</dbReference>
<dbReference type="InterPro" id="IPR001563">
    <property type="entry name" value="Peptidase_S10"/>
</dbReference>
<dbReference type="GO" id="GO:0004185">
    <property type="term" value="F:serine-type carboxypeptidase activity"/>
    <property type="evidence" value="ECO:0007669"/>
    <property type="project" value="UniProtKB-UniRule"/>
</dbReference>
<evidence type="ECO:0000313" key="8">
    <source>
        <dbReference type="Proteomes" id="UP000053342"/>
    </source>
</evidence>
<dbReference type="PRINTS" id="PR00724">
    <property type="entry name" value="CRBOXYPTASEC"/>
</dbReference>
<evidence type="ECO:0000256" key="3">
    <source>
        <dbReference type="ARBA" id="ARBA00022670"/>
    </source>
</evidence>
<evidence type="ECO:0000256" key="2">
    <source>
        <dbReference type="ARBA" id="ARBA00022645"/>
    </source>
</evidence>
<dbReference type="GO" id="GO:0006508">
    <property type="term" value="P:proteolysis"/>
    <property type="evidence" value="ECO:0007669"/>
    <property type="project" value="UniProtKB-KW"/>
</dbReference>
<dbReference type="InterPro" id="IPR018202">
    <property type="entry name" value="Ser_caboxypep_ser_AS"/>
</dbReference>
<evidence type="ECO:0000313" key="7">
    <source>
        <dbReference type="EMBL" id="KIW42890.1"/>
    </source>
</evidence>
<reference evidence="7 8" key="1">
    <citation type="submission" date="2015-01" db="EMBL/GenBank/DDBJ databases">
        <title>The Genome Sequence of Exophiala oligosperma CBS72588.</title>
        <authorList>
            <consortium name="The Broad Institute Genomics Platform"/>
            <person name="Cuomo C."/>
            <person name="de Hoog S."/>
            <person name="Gorbushina A."/>
            <person name="Stielow B."/>
            <person name="Teixiera M."/>
            <person name="Abouelleil A."/>
            <person name="Chapman S.B."/>
            <person name="Priest M."/>
            <person name="Young S.K."/>
            <person name="Wortman J."/>
            <person name="Nusbaum C."/>
            <person name="Birren B."/>
        </authorList>
    </citation>
    <scope>NUCLEOTIDE SEQUENCE [LARGE SCALE GENOMIC DNA]</scope>
    <source>
        <strain evidence="7 8">CBS 72588</strain>
    </source>
</reference>
<keyword evidence="3 6" id="KW-0645">Protease</keyword>
<dbReference type="HOGENOM" id="CLU_008523_12_3_1"/>
<feature type="chain" id="PRO_5006514709" description="Carboxypeptidase" evidence="6">
    <location>
        <begin position="19"/>
        <end position="554"/>
    </location>
</feature>
<feature type="signal peptide" evidence="6">
    <location>
        <begin position="1"/>
        <end position="18"/>
    </location>
</feature>
<dbReference type="EC" id="3.4.16.-" evidence="6"/>
<keyword evidence="5" id="KW-0325">Glycoprotein</keyword>
<dbReference type="Pfam" id="PF00450">
    <property type="entry name" value="Peptidase_S10"/>
    <property type="match status" value="1"/>
</dbReference>
<dbReference type="PANTHER" id="PTHR11802">
    <property type="entry name" value="SERINE PROTEASE FAMILY S10 SERINE CARBOXYPEPTIDASE"/>
    <property type="match status" value="1"/>
</dbReference>
<dbReference type="Proteomes" id="UP000053342">
    <property type="component" value="Unassembled WGS sequence"/>
</dbReference>
<keyword evidence="6" id="KW-0732">Signal</keyword>
<evidence type="ECO:0000256" key="4">
    <source>
        <dbReference type="ARBA" id="ARBA00022801"/>
    </source>
</evidence>
<proteinExistence type="inferred from homology"/>
<keyword evidence="8" id="KW-1185">Reference proteome</keyword>
<evidence type="ECO:0000256" key="1">
    <source>
        <dbReference type="ARBA" id="ARBA00009431"/>
    </source>
</evidence>
<accession>A0A0D2DKF4</accession>
<comment type="similarity">
    <text evidence="1 6">Belongs to the peptidase S10 family.</text>
</comment>
<dbReference type="AlphaFoldDB" id="A0A0D2DKF4"/>
<keyword evidence="4 6" id="KW-0378">Hydrolase</keyword>
<name>A0A0D2DKF4_9EURO</name>
<dbReference type="SUPFAM" id="SSF53474">
    <property type="entry name" value="alpha/beta-Hydrolases"/>
    <property type="match status" value="1"/>
</dbReference>
<gene>
    <name evidence="7" type="ORF">PV06_06394</name>
</gene>
<dbReference type="InterPro" id="IPR029058">
    <property type="entry name" value="AB_hydrolase_fold"/>
</dbReference>
<dbReference type="VEuPathDB" id="FungiDB:PV06_06394"/>
<protein>
    <recommendedName>
        <fullName evidence="6">Carboxypeptidase</fullName>
        <ecNumber evidence="6">3.4.16.-</ecNumber>
    </recommendedName>
</protein>
<dbReference type="Gene3D" id="3.40.50.1820">
    <property type="entry name" value="alpha/beta hydrolase"/>
    <property type="match status" value="1"/>
</dbReference>
<sequence length="554" mass="60643">MYFSSLLAILALSTTISAIPHPLLPRAANDTHKFLTNKTRPYSVDGANLPDIPFDIGESYSGLIPIGDKAGGQELFFWFVPSENEAADDEIVIWLNGGPGCSSLMGFLQENGPISWQSGQLAPIRNVYSWTNLTNVIWVEQPAGTAFSSAHGDGDNQDELGVAQQFLGFWKNFIDTFDMKGRKISITGESYAGNYVPYIAEAMLNTTGKNASDYYNVTGILIYDPILGDRTLGDNAPVIEFVNANKNLFPFEEDVFEQLNEYADQCGFTDLMEQTNTFPPKGPIKVPEILQLNATSTTLSSFGNDSCYLQYFVQAYISQLNPCFNIYYVGQPCQYPSDIIGDPYHTNAPGSPAGYFTRPDVQKAIHAPTAKNGSAFEWDICSPRTQVFAGGIDRSPPSANNGGPLGKVIERTNNVIVGHGTLDMVLMVNGSLMALQNLTWNGAQGFSKPLENDMVVPYYPQGVVAQSGNGTLGKWTEDRGLIFCTVELSGHEVPGYQPGVALRHLEKLLGRIDSLDDDAGFSTQDTYFAGGFDYVPLTEDQIDHQLVRRAQMLP</sequence>
<evidence type="ECO:0000256" key="5">
    <source>
        <dbReference type="ARBA" id="ARBA00023180"/>
    </source>
</evidence>